<dbReference type="RefSeq" id="WP_069715949.1">
    <property type="nucleotide sequence ID" value="NZ_MJEH01000006.1"/>
</dbReference>
<name>A0A1E5LIU3_9BACI</name>
<dbReference type="Proteomes" id="UP000095209">
    <property type="component" value="Unassembled WGS sequence"/>
</dbReference>
<sequence length="109" mass="12637">MKNMGIYVTVYGSEKPCASCIHEPSSKETYEWLQAAIERKYDSEQLNFQYIDIESAEEQHQPLAERILAGEFFYPLVLIEEEIVAEGNPTLKRIYREIEKLGLEPINLP</sequence>
<dbReference type="InterPro" id="IPR009190">
    <property type="entry name" value="DUF1462"/>
</dbReference>
<evidence type="ECO:0000313" key="2">
    <source>
        <dbReference type="Proteomes" id="UP000095209"/>
    </source>
</evidence>
<organism evidence="1 2">
    <name type="scientific">Bacillus solimangrovi</name>
    <dbReference type="NCBI Taxonomy" id="1305675"/>
    <lineage>
        <taxon>Bacteria</taxon>
        <taxon>Bacillati</taxon>
        <taxon>Bacillota</taxon>
        <taxon>Bacilli</taxon>
        <taxon>Bacillales</taxon>
        <taxon>Bacillaceae</taxon>
        <taxon>Bacillus</taxon>
    </lineage>
</organism>
<reference evidence="1 2" key="1">
    <citation type="submission" date="2016-08" db="EMBL/GenBank/DDBJ databases">
        <title>Genome of Bacillus solimangrovi GH2-4.</title>
        <authorList>
            <person name="Lim S."/>
            <person name="Kim B.-C."/>
        </authorList>
    </citation>
    <scope>NUCLEOTIDE SEQUENCE [LARGE SCALE GENOMIC DNA]</scope>
    <source>
        <strain evidence="1 2">GH2-4</strain>
    </source>
</reference>
<dbReference type="EMBL" id="MJEH01000006">
    <property type="protein sequence ID" value="OEH93981.1"/>
    <property type="molecule type" value="Genomic_DNA"/>
</dbReference>
<dbReference type="STRING" id="1305675.BFG57_10060"/>
<keyword evidence="2" id="KW-1185">Reference proteome</keyword>
<dbReference type="Pfam" id="PF07315">
    <property type="entry name" value="DUF1462"/>
    <property type="match status" value="1"/>
</dbReference>
<comment type="caution">
    <text evidence="1">The sequence shown here is derived from an EMBL/GenBank/DDBJ whole genome shotgun (WGS) entry which is preliminary data.</text>
</comment>
<dbReference type="Gene3D" id="3.40.30.30">
    <property type="entry name" value="Hypothetical protein sa0798"/>
    <property type="match status" value="1"/>
</dbReference>
<dbReference type="SUPFAM" id="SSF52833">
    <property type="entry name" value="Thioredoxin-like"/>
    <property type="match status" value="1"/>
</dbReference>
<proteinExistence type="predicted"/>
<dbReference type="AlphaFoldDB" id="A0A1E5LIU3"/>
<evidence type="ECO:0000313" key="1">
    <source>
        <dbReference type="EMBL" id="OEH93981.1"/>
    </source>
</evidence>
<accession>A0A1E5LIU3</accession>
<dbReference type="PIRSF" id="PIRSF010603">
    <property type="entry name" value="UCP010603"/>
    <property type="match status" value="1"/>
</dbReference>
<dbReference type="InterPro" id="IPR038218">
    <property type="entry name" value="YuzD-like_sp"/>
</dbReference>
<dbReference type="InterPro" id="IPR036249">
    <property type="entry name" value="Thioredoxin-like_sf"/>
</dbReference>
<protein>
    <submittedName>
        <fullName evidence="1">Disulfide oxidoreductase</fullName>
    </submittedName>
</protein>
<gene>
    <name evidence="1" type="ORF">BFG57_10060</name>
</gene>